<evidence type="ECO:0000313" key="2">
    <source>
        <dbReference type="EMBL" id="GGK30415.1"/>
    </source>
</evidence>
<reference evidence="2" key="1">
    <citation type="journal article" date="2014" name="Int. J. Syst. Evol. Microbiol.">
        <title>Complete genome sequence of Corynebacterium casei LMG S-19264T (=DSM 44701T), isolated from a smear-ripened cheese.</title>
        <authorList>
            <consortium name="US DOE Joint Genome Institute (JGI-PGF)"/>
            <person name="Walter F."/>
            <person name="Albersmeier A."/>
            <person name="Kalinowski J."/>
            <person name="Ruckert C."/>
        </authorList>
    </citation>
    <scope>NUCLEOTIDE SEQUENCE</scope>
    <source>
        <strain evidence="2">JCM 3091</strain>
    </source>
</reference>
<dbReference type="EMBL" id="BMQC01000007">
    <property type="protein sequence ID" value="GGK30415.1"/>
    <property type="molecule type" value="Genomic_DNA"/>
</dbReference>
<comment type="caution">
    <text evidence="2">The sequence shown here is derived from an EMBL/GenBank/DDBJ whole genome shotgun (WGS) entry which is preliminary data.</text>
</comment>
<sequence length="69" mass="7626">MLTGVYRNRHQQGGPVPVGARHTPATDVAVWGRPFRAVADRRELVTCIAIDVRVRLSWDLRTTGSAARS</sequence>
<evidence type="ECO:0000313" key="3">
    <source>
        <dbReference type="Proteomes" id="UP000662200"/>
    </source>
</evidence>
<name>A0A8J3BLT2_9ACTN</name>
<proteinExistence type="predicted"/>
<protein>
    <submittedName>
        <fullName evidence="2">Uncharacterized protein</fullName>
    </submittedName>
</protein>
<gene>
    <name evidence="2" type="ORF">GCM10010124_24010</name>
</gene>
<reference evidence="2" key="2">
    <citation type="submission" date="2020-09" db="EMBL/GenBank/DDBJ databases">
        <authorList>
            <person name="Sun Q."/>
            <person name="Ohkuma M."/>
        </authorList>
    </citation>
    <scope>NUCLEOTIDE SEQUENCE</scope>
    <source>
        <strain evidence="2">JCM 3091</strain>
    </source>
</reference>
<keyword evidence="3" id="KW-1185">Reference proteome</keyword>
<evidence type="ECO:0000256" key="1">
    <source>
        <dbReference type="SAM" id="MobiDB-lite"/>
    </source>
</evidence>
<dbReference type="Proteomes" id="UP000662200">
    <property type="component" value="Unassembled WGS sequence"/>
</dbReference>
<feature type="region of interest" description="Disordered" evidence="1">
    <location>
        <begin position="1"/>
        <end position="22"/>
    </location>
</feature>
<organism evidence="2 3">
    <name type="scientific">Pilimelia terevasa</name>
    <dbReference type="NCBI Taxonomy" id="53372"/>
    <lineage>
        <taxon>Bacteria</taxon>
        <taxon>Bacillati</taxon>
        <taxon>Actinomycetota</taxon>
        <taxon>Actinomycetes</taxon>
        <taxon>Micromonosporales</taxon>
        <taxon>Micromonosporaceae</taxon>
        <taxon>Pilimelia</taxon>
    </lineage>
</organism>
<dbReference type="AlphaFoldDB" id="A0A8J3BLT2"/>
<accession>A0A8J3BLT2</accession>